<dbReference type="InterPro" id="IPR007053">
    <property type="entry name" value="LRAT_dom"/>
</dbReference>
<name>A0A1Q3D9L6_CEPFO</name>
<dbReference type="Gene3D" id="3.90.1720.10">
    <property type="entry name" value="endopeptidase domain like (from Nostoc punctiforme)"/>
    <property type="match status" value="1"/>
</dbReference>
<feature type="domain" description="LRAT" evidence="1">
    <location>
        <begin position="25"/>
        <end position="171"/>
    </location>
</feature>
<reference evidence="3" key="1">
    <citation type="submission" date="2016-04" db="EMBL/GenBank/DDBJ databases">
        <title>Cephalotus genome sequencing.</title>
        <authorList>
            <person name="Fukushima K."/>
            <person name="Hasebe M."/>
            <person name="Fang X."/>
        </authorList>
    </citation>
    <scope>NUCLEOTIDE SEQUENCE [LARGE SCALE GENOMIC DNA]</scope>
    <source>
        <strain evidence="3">cv. St1</strain>
    </source>
</reference>
<dbReference type="EMBL" id="BDDD01005304">
    <property type="protein sequence ID" value="GAV89187.1"/>
    <property type="molecule type" value="Genomic_DNA"/>
</dbReference>
<evidence type="ECO:0000259" key="1">
    <source>
        <dbReference type="PROSITE" id="PS51934"/>
    </source>
</evidence>
<dbReference type="PROSITE" id="PS51934">
    <property type="entry name" value="LRAT"/>
    <property type="match status" value="1"/>
</dbReference>
<dbReference type="AlphaFoldDB" id="A0A1Q3D9L6"/>
<evidence type="ECO:0000313" key="3">
    <source>
        <dbReference type="Proteomes" id="UP000187406"/>
    </source>
</evidence>
<gene>
    <name evidence="2" type="ORF">CFOL_v3_32605</name>
</gene>
<dbReference type="Pfam" id="PF04970">
    <property type="entry name" value="LRAT"/>
    <property type="match status" value="1"/>
</dbReference>
<comment type="caution">
    <text evidence="2">The sequence shown here is derived from an EMBL/GenBank/DDBJ whole genome shotgun (WGS) entry which is preliminary data.</text>
</comment>
<dbReference type="PANTHER" id="PTHR46137">
    <property type="entry name" value="OS05G0310600 PROTEIN"/>
    <property type="match status" value="1"/>
</dbReference>
<dbReference type="PANTHER" id="PTHR46137:SF1">
    <property type="entry name" value="LRAT DOMAIN-CONTAINING PROTEIN"/>
    <property type="match status" value="1"/>
</dbReference>
<keyword evidence="3" id="KW-1185">Reference proteome</keyword>
<dbReference type="OrthoDB" id="68610at2759"/>
<sequence length="186" mass="20408">MADQETHDPSEIDISKFEPGNHIFTYAGPIMLFTHHGIYAGDGKVIHFVPRKKEKSKDSVTSDVVFSESDPGEGCDDFQGGTHGIRTPGYVVKSDISSFGDKVLLYKYGVSETEVRKRPGTCCPYECKPLKEVLKTAEEKLKTGFGIYNDYTNNSEHFATFCSTGKKYSGEALYGHCAPESPGASS</sequence>
<accession>A0A1Q3D9L6</accession>
<dbReference type="STRING" id="3775.A0A1Q3D9L6"/>
<protein>
    <submittedName>
        <fullName evidence="2">LRAT domain-containing protein</fullName>
    </submittedName>
</protein>
<dbReference type="InParanoid" id="A0A1Q3D9L6"/>
<dbReference type="Proteomes" id="UP000187406">
    <property type="component" value="Unassembled WGS sequence"/>
</dbReference>
<evidence type="ECO:0000313" key="2">
    <source>
        <dbReference type="EMBL" id="GAV89187.1"/>
    </source>
</evidence>
<organism evidence="2 3">
    <name type="scientific">Cephalotus follicularis</name>
    <name type="common">Albany pitcher plant</name>
    <dbReference type="NCBI Taxonomy" id="3775"/>
    <lineage>
        <taxon>Eukaryota</taxon>
        <taxon>Viridiplantae</taxon>
        <taxon>Streptophyta</taxon>
        <taxon>Embryophyta</taxon>
        <taxon>Tracheophyta</taxon>
        <taxon>Spermatophyta</taxon>
        <taxon>Magnoliopsida</taxon>
        <taxon>eudicotyledons</taxon>
        <taxon>Gunneridae</taxon>
        <taxon>Pentapetalae</taxon>
        <taxon>rosids</taxon>
        <taxon>fabids</taxon>
        <taxon>Oxalidales</taxon>
        <taxon>Cephalotaceae</taxon>
        <taxon>Cephalotus</taxon>
    </lineage>
</organism>
<proteinExistence type="predicted"/>